<gene>
    <name evidence="5" type="ORF">TQ37_00030</name>
</gene>
<keyword evidence="2" id="KW-0808">Transferase</keyword>
<name>A0A0G8B023_9SYNE</name>
<protein>
    <recommendedName>
        <fullName evidence="3">Methyltransferase</fullName>
        <ecNumber evidence="3">2.1.1.-</ecNumber>
    </recommendedName>
</protein>
<dbReference type="PATRIC" id="fig|1608419.3.peg.1109"/>
<dbReference type="SUPFAM" id="SSF53335">
    <property type="entry name" value="S-adenosyl-L-methionine-dependent methyltransferases"/>
    <property type="match status" value="1"/>
</dbReference>
<evidence type="ECO:0000256" key="1">
    <source>
        <dbReference type="ARBA" id="ARBA00022603"/>
    </source>
</evidence>
<proteinExistence type="inferred from homology"/>
<comment type="similarity">
    <text evidence="3">Belongs to the N(4)/N(6)-methyltransferase family.</text>
</comment>
<reference evidence="5 6" key="2">
    <citation type="submission" date="2015-05" db="EMBL/GenBank/DDBJ databases">
        <title>Lifestyle Evolution in Cyanobacterial Symbionts of Sponges.</title>
        <authorList>
            <person name="Burgsdorf I."/>
            <person name="Slaby B.M."/>
            <person name="Handley K.M."/>
            <person name="Haber M."/>
            <person name="Blom J."/>
            <person name="Marshall C.W."/>
            <person name="Gilbert J.A."/>
            <person name="Hentschel U."/>
            <person name="Steindler L."/>
        </authorList>
    </citation>
    <scope>NUCLEOTIDE SEQUENCE [LARGE SCALE GENOMIC DNA]</scope>
    <source>
        <strain evidence="5">15L</strain>
    </source>
</reference>
<dbReference type="PRINTS" id="PR00508">
    <property type="entry name" value="S21N4MTFRASE"/>
</dbReference>
<sequence length="329" mass="38065">MKNNPLPRLDASPDTRNALFPYCRLRPGEIWIDPIKGHRVGCLDASDSRSIKEIMDGERAQLAIHDPPYNLVAFQQRSIAEFVNWCRKWILHTDAALMSDASLYVWLGADQKDDFQPLPDFMLMMRDQPFRPRSFITMRNQRGYGTQKNWMAVRQELLYYTKGDPHFNVEATYTDIPKILRGYYKEINGKKLDNLERSYSDTIRAGNVWVDIQQIFYRMEENISGCYAQKPIKSIDRIIRASSSPHDLVIDFFAHSGTTLLASEILKRKCFTIDIDPIYAEITIRRLERFRDSGKLGWQNGNPFESNVPKLDTEPVGSLIAVTSQKTLF</sequence>
<evidence type="ECO:0000313" key="6">
    <source>
        <dbReference type="Proteomes" id="UP000035037"/>
    </source>
</evidence>
<dbReference type="GO" id="GO:0008170">
    <property type="term" value="F:N-methyltransferase activity"/>
    <property type="evidence" value="ECO:0007669"/>
    <property type="project" value="InterPro"/>
</dbReference>
<evidence type="ECO:0000259" key="4">
    <source>
        <dbReference type="Pfam" id="PF01555"/>
    </source>
</evidence>
<dbReference type="GO" id="GO:0003677">
    <property type="term" value="F:DNA binding"/>
    <property type="evidence" value="ECO:0007669"/>
    <property type="project" value="InterPro"/>
</dbReference>
<dbReference type="InterPro" id="IPR029063">
    <property type="entry name" value="SAM-dependent_MTases_sf"/>
</dbReference>
<dbReference type="GO" id="GO:0032259">
    <property type="term" value="P:methylation"/>
    <property type="evidence" value="ECO:0007669"/>
    <property type="project" value="UniProtKB-KW"/>
</dbReference>
<evidence type="ECO:0000256" key="3">
    <source>
        <dbReference type="RuleBase" id="RU362026"/>
    </source>
</evidence>
<evidence type="ECO:0000313" key="5">
    <source>
        <dbReference type="EMBL" id="KKZ14731.1"/>
    </source>
</evidence>
<dbReference type="Gene3D" id="3.40.50.150">
    <property type="entry name" value="Vaccinia Virus protein VP39"/>
    <property type="match status" value="1"/>
</dbReference>
<dbReference type="InterPro" id="IPR001091">
    <property type="entry name" value="RM_Methyltransferase"/>
</dbReference>
<dbReference type="EC" id="2.1.1.-" evidence="3"/>
<dbReference type="EMBL" id="JYFQ01000002">
    <property type="protein sequence ID" value="KKZ14731.1"/>
    <property type="molecule type" value="Genomic_DNA"/>
</dbReference>
<comment type="caution">
    <text evidence="5">The sequence shown here is derived from an EMBL/GenBank/DDBJ whole genome shotgun (WGS) entry which is preliminary data.</text>
</comment>
<dbReference type="Pfam" id="PF01555">
    <property type="entry name" value="N6_N4_Mtase"/>
    <property type="match status" value="1"/>
</dbReference>
<dbReference type="Proteomes" id="UP000035037">
    <property type="component" value="Unassembled WGS sequence"/>
</dbReference>
<dbReference type="InterPro" id="IPR002941">
    <property type="entry name" value="DNA_methylase_N4/N6"/>
</dbReference>
<keyword evidence="1 5" id="KW-0489">Methyltransferase</keyword>
<accession>A0A0G8B023</accession>
<feature type="domain" description="DNA methylase N-4/N-6" evidence="4">
    <location>
        <begin position="61"/>
        <end position="283"/>
    </location>
</feature>
<reference evidence="5 6" key="1">
    <citation type="submission" date="2015-02" db="EMBL/GenBank/DDBJ databases">
        <authorList>
            <person name="Slaby B."/>
            <person name="Hentschel U."/>
        </authorList>
    </citation>
    <scope>NUCLEOTIDE SEQUENCE [LARGE SCALE GENOMIC DNA]</scope>
    <source>
        <strain evidence="5">15L</strain>
    </source>
</reference>
<dbReference type="AlphaFoldDB" id="A0A0G8B023"/>
<organism evidence="5 6">
    <name type="scientific">Candidatus Synechococcus spongiarum 15L</name>
    <dbReference type="NCBI Taxonomy" id="1608419"/>
    <lineage>
        <taxon>Bacteria</taxon>
        <taxon>Bacillati</taxon>
        <taxon>Cyanobacteriota</taxon>
        <taxon>Cyanophyceae</taxon>
        <taxon>Synechococcales</taxon>
        <taxon>Synechococcaceae</taxon>
        <taxon>Synechococcus</taxon>
    </lineage>
</organism>
<evidence type="ECO:0000256" key="2">
    <source>
        <dbReference type="ARBA" id="ARBA00022679"/>
    </source>
</evidence>